<comment type="caution">
    <text evidence="3">The sequence shown here is derived from an EMBL/GenBank/DDBJ whole genome shotgun (WGS) entry which is preliminary data.</text>
</comment>
<keyword evidence="1" id="KW-0732">Signal</keyword>
<gene>
    <name evidence="3" type="ORF">BJX66DRAFT_340070</name>
</gene>
<evidence type="ECO:0000313" key="4">
    <source>
        <dbReference type="Proteomes" id="UP001610563"/>
    </source>
</evidence>
<protein>
    <recommendedName>
        <fullName evidence="2">PA14 domain-containing protein</fullName>
    </recommendedName>
</protein>
<evidence type="ECO:0000256" key="1">
    <source>
        <dbReference type="SAM" id="SignalP"/>
    </source>
</evidence>
<organism evidence="3 4">
    <name type="scientific">Aspergillus keveii</name>
    <dbReference type="NCBI Taxonomy" id="714993"/>
    <lineage>
        <taxon>Eukaryota</taxon>
        <taxon>Fungi</taxon>
        <taxon>Dikarya</taxon>
        <taxon>Ascomycota</taxon>
        <taxon>Pezizomycotina</taxon>
        <taxon>Eurotiomycetes</taxon>
        <taxon>Eurotiomycetidae</taxon>
        <taxon>Eurotiales</taxon>
        <taxon>Aspergillaceae</taxon>
        <taxon>Aspergillus</taxon>
        <taxon>Aspergillus subgen. Nidulantes</taxon>
    </lineage>
</organism>
<feature type="signal peptide" evidence="1">
    <location>
        <begin position="1"/>
        <end position="20"/>
    </location>
</feature>
<evidence type="ECO:0000259" key="2">
    <source>
        <dbReference type="PROSITE" id="PS51820"/>
    </source>
</evidence>
<dbReference type="Gene3D" id="2.60.120.1560">
    <property type="match status" value="1"/>
</dbReference>
<dbReference type="PROSITE" id="PS51820">
    <property type="entry name" value="PA14"/>
    <property type="match status" value="1"/>
</dbReference>
<evidence type="ECO:0000313" key="3">
    <source>
        <dbReference type="EMBL" id="KAL2788640.1"/>
    </source>
</evidence>
<feature type="chain" id="PRO_5046342890" description="PA14 domain-containing protein" evidence="1">
    <location>
        <begin position="21"/>
        <end position="365"/>
    </location>
</feature>
<reference evidence="3 4" key="1">
    <citation type="submission" date="2024-07" db="EMBL/GenBank/DDBJ databases">
        <title>Section-level genome sequencing and comparative genomics of Aspergillus sections Usti and Cavernicolus.</title>
        <authorList>
            <consortium name="Lawrence Berkeley National Laboratory"/>
            <person name="Nybo J.L."/>
            <person name="Vesth T.C."/>
            <person name="Theobald S."/>
            <person name="Frisvad J.C."/>
            <person name="Larsen T.O."/>
            <person name="Kjaerboelling I."/>
            <person name="Rothschild-Mancinelli K."/>
            <person name="Lyhne E.K."/>
            <person name="Kogle M.E."/>
            <person name="Barry K."/>
            <person name="Clum A."/>
            <person name="Na H."/>
            <person name="Ledsgaard L."/>
            <person name="Lin J."/>
            <person name="Lipzen A."/>
            <person name="Kuo A."/>
            <person name="Riley R."/>
            <person name="Mondo S."/>
            <person name="Labutti K."/>
            <person name="Haridas S."/>
            <person name="Pangalinan J."/>
            <person name="Salamov A.A."/>
            <person name="Simmons B.A."/>
            <person name="Magnuson J.K."/>
            <person name="Chen J."/>
            <person name="Drula E."/>
            <person name="Henrissat B."/>
            <person name="Wiebenga A."/>
            <person name="Lubbers R.J."/>
            <person name="Gomes A.C."/>
            <person name="Makela M.R."/>
            <person name="Stajich J."/>
            <person name="Grigoriev I.V."/>
            <person name="Mortensen U.H."/>
            <person name="De Vries R.P."/>
            <person name="Baker S.E."/>
            <person name="Andersen M.R."/>
        </authorList>
    </citation>
    <scope>NUCLEOTIDE SEQUENCE [LARGE SCALE GENOMIC DNA]</scope>
    <source>
        <strain evidence="3 4">CBS 209.92</strain>
    </source>
</reference>
<dbReference type="InterPro" id="IPR018871">
    <property type="entry name" value="GLEYA_adhesin_domain"/>
</dbReference>
<accession>A0ABR4FZF6</accession>
<name>A0ABR4FZF6_9EURO</name>
<dbReference type="Proteomes" id="UP001610563">
    <property type="component" value="Unassembled WGS sequence"/>
</dbReference>
<keyword evidence="4" id="KW-1185">Reference proteome</keyword>
<proteinExistence type="predicted"/>
<dbReference type="EMBL" id="JBFTWV010000076">
    <property type="protein sequence ID" value="KAL2788640.1"/>
    <property type="molecule type" value="Genomic_DNA"/>
</dbReference>
<dbReference type="Pfam" id="PF10528">
    <property type="entry name" value="GLEYA"/>
    <property type="match status" value="1"/>
</dbReference>
<feature type="domain" description="PA14" evidence="2">
    <location>
        <begin position="195"/>
        <end position="353"/>
    </location>
</feature>
<dbReference type="InterPro" id="IPR037524">
    <property type="entry name" value="PA14/GLEYA"/>
</dbReference>
<sequence length="365" mass="38971">MKNIFAVSIIFALNAALALGQGLFPFLWCTSTTTLSLSGAYTVTATSTVGSATRTVTVTALPTVSIQTITTTSYTPTSLSCISSATTLPPRRVGIFPLQERQVVPTGCEAATIIPPTITRQPCTKLTGSFEIVTDTTTVTTSGVATTTVTPSRVITVTETWIQPTPTSYDGVNYYQYINDYYYPDGTGGCANCGYGGGGYDTADWNGNTSYYTSGLTRDINFQSQNYLDWSTIYCQLPGQSSATWCAQWTVVFQGFLHARTSGTYTIAPALRTDNALFFWGGEKAYAQYANGNVDGGVSYTQPAGLPHSYDYELVAGEFYPITFIFANGFGPLLNRVDVSGPNGTGFPGGVGLFVPPCPDSPFVP</sequence>